<feature type="transmembrane region" description="Helical" evidence="1">
    <location>
        <begin position="77"/>
        <end position="98"/>
    </location>
</feature>
<reference evidence="2 4" key="3">
    <citation type="journal article" date="2019" name="Sci. Rep.">
        <title>Insight into the biology of Mycobacterium mucogenicum and Mycobacterium neoaurum clade members.</title>
        <authorList>
            <person name="Behra P.R.K."/>
            <person name="Pettersson B.M.F."/>
            <person name="Ramesh M."/>
            <person name="Dasgupta S."/>
            <person name="Kirsebom L.A."/>
        </authorList>
    </citation>
    <scope>NUCLEOTIDE SEQUENCE [LARGE SCALE GENOMIC DNA]</scope>
    <source>
        <strain evidence="2 4">DSM 44124</strain>
    </source>
</reference>
<gene>
    <name evidence="2" type="ORF">C1S78_019775</name>
    <name evidence="3" type="ORF">C1S78_19710</name>
</gene>
<keyword evidence="1" id="KW-0472">Membrane</keyword>
<dbReference type="AlphaFoldDB" id="A0A8H2JE28"/>
<proteinExistence type="predicted"/>
<dbReference type="KEGG" id="mmuc:C1S78_019775"/>
<name>A0A8H2JE28_MYCMU</name>
<dbReference type="Proteomes" id="UP000309231">
    <property type="component" value="Chromosome"/>
</dbReference>
<evidence type="ECO:0000256" key="1">
    <source>
        <dbReference type="SAM" id="Phobius"/>
    </source>
</evidence>
<sequence length="271" mass="28130">MRSRFAIVWLVGAVVVLVAAFRVAPATVAGGGYGGFDDAAPLTHALGINLVAYWNSGNGALTPGMADLVDYWRRWHLVKVLISVSLTCVLALLATVLWQRFLRAGTSRSAVGYIVTAAVVTVLALFGVAVLVANVQSTVEPLSALLGLLPVDPPRGELEHTLGQIRQGLADPGSPEGDRPALAVMVGSYARYLWTLVLAGSVVAAVMAGAGVFAWRAFVSIDRADLRRKFTALGFGIAAVVVVAAVLVVVAASVDSALEPASALLDFINGG</sequence>
<keyword evidence="4" id="KW-1185">Reference proteome</keyword>
<feature type="transmembrane region" description="Helical" evidence="1">
    <location>
        <begin position="192"/>
        <end position="218"/>
    </location>
</feature>
<dbReference type="GeneID" id="76727179"/>
<reference evidence="2 4" key="2">
    <citation type="journal article" date="2019" name="BMC Evol. Biol.">
        <title>Comparative genomics of Mycobacterium mucogenicum and Mycobacterium neoaurum clade members emphasizing tRNA and non-coding RNA.</title>
        <authorList>
            <person name="Behra P.R.K."/>
            <person name="Pettersson B.M.F."/>
            <person name="Das S."/>
            <person name="Dasgupta S."/>
            <person name="Kirsebom L.A."/>
        </authorList>
    </citation>
    <scope>NUCLEOTIDE SEQUENCE [LARGE SCALE GENOMIC DNA]</scope>
    <source>
        <strain evidence="2 4">DSM 44124</strain>
    </source>
</reference>
<accession>A0A8H2JE28</accession>
<evidence type="ECO:0000313" key="4">
    <source>
        <dbReference type="Proteomes" id="UP000309231"/>
    </source>
</evidence>
<dbReference type="EMBL" id="POTL01000001">
    <property type="protein sequence ID" value="TLH54299.1"/>
    <property type="molecule type" value="Genomic_DNA"/>
</dbReference>
<keyword evidence="1" id="KW-0812">Transmembrane</keyword>
<protein>
    <submittedName>
        <fullName evidence="3">Uncharacterized protein</fullName>
    </submittedName>
</protein>
<organism evidence="3">
    <name type="scientific">Mycolicibacterium mucogenicum DSM 44124</name>
    <dbReference type="NCBI Taxonomy" id="1226753"/>
    <lineage>
        <taxon>Bacteria</taxon>
        <taxon>Bacillati</taxon>
        <taxon>Actinomycetota</taxon>
        <taxon>Actinomycetes</taxon>
        <taxon>Mycobacteriales</taxon>
        <taxon>Mycobacteriaceae</taxon>
        <taxon>Mycolicibacterium</taxon>
    </lineage>
</organism>
<dbReference type="RefSeq" id="WP_138158474.1">
    <property type="nucleotide sequence ID" value="NZ_ANBS01000006.1"/>
</dbReference>
<dbReference type="EMBL" id="CP062008">
    <property type="protein sequence ID" value="QPG67756.1"/>
    <property type="molecule type" value="Genomic_DNA"/>
</dbReference>
<evidence type="ECO:0000313" key="2">
    <source>
        <dbReference type="EMBL" id="QPG67756.1"/>
    </source>
</evidence>
<evidence type="ECO:0000313" key="3">
    <source>
        <dbReference type="EMBL" id="TLH54299.1"/>
    </source>
</evidence>
<feature type="transmembrane region" description="Helical" evidence="1">
    <location>
        <begin position="230"/>
        <end position="254"/>
    </location>
</feature>
<reference evidence="3" key="1">
    <citation type="submission" date="2018-01" db="EMBL/GenBank/DDBJ databases">
        <title>Comparative genomics of Mycobacterium mucogenicum and Mycobacterium neoaurum clade members emphasizing tRNA and non-coding RNA.</title>
        <authorList>
            <person name="Behra P.R.K."/>
            <person name="Pettersson B.M.F."/>
            <person name="Das S."/>
            <person name="Dasgupta S."/>
            <person name="Kirsebom L.A."/>
        </authorList>
    </citation>
    <scope>NUCLEOTIDE SEQUENCE</scope>
    <source>
        <strain evidence="3">DSM 44124</strain>
    </source>
</reference>
<feature type="transmembrane region" description="Helical" evidence="1">
    <location>
        <begin position="110"/>
        <end position="133"/>
    </location>
</feature>
<keyword evidence="1" id="KW-1133">Transmembrane helix</keyword>